<dbReference type="EMBL" id="LT859958">
    <property type="protein sequence ID" value="SMX53664.1"/>
    <property type="molecule type" value="Genomic_DNA"/>
</dbReference>
<feature type="transmembrane region" description="Helical" evidence="1">
    <location>
        <begin position="301"/>
        <end position="326"/>
    </location>
</feature>
<protein>
    <submittedName>
        <fullName evidence="2">Uncharacterized protein</fullName>
    </submittedName>
</protein>
<organism evidence="2 3">
    <name type="scientific">Candidatus Brevifilum fermentans</name>
    <dbReference type="NCBI Taxonomy" id="1986204"/>
    <lineage>
        <taxon>Bacteria</taxon>
        <taxon>Bacillati</taxon>
        <taxon>Chloroflexota</taxon>
        <taxon>Anaerolineae</taxon>
        <taxon>Anaerolineales</taxon>
        <taxon>Anaerolineaceae</taxon>
        <taxon>Candidatus Brevifilum</taxon>
    </lineage>
</organism>
<evidence type="ECO:0000313" key="2">
    <source>
        <dbReference type="EMBL" id="SMX53664.1"/>
    </source>
</evidence>
<dbReference type="Proteomes" id="UP000195514">
    <property type="component" value="Chromosome I"/>
</dbReference>
<evidence type="ECO:0000256" key="1">
    <source>
        <dbReference type="SAM" id="Phobius"/>
    </source>
</evidence>
<gene>
    <name evidence="2" type="ORF">CFX1CAM_0598</name>
</gene>
<sequence length="368" mass="41007">MERSMPAPEIIPEGQTLWQTDRQPAGCSHCRRVFLVRSGELNAVCPLCLRGALEPQPAYARRADPERMLPFKVPRAELPSIYQRFISPVWIKPEELNPETLMKNTRPVFWPLWLVDADVNGHWQMEAGFDYQVESARETYVQGGWQSRKQIETRICWEPRIGQVNTRVNNVITPALEEHENRLKMTGAYPMEAGVDFNPDLLGSAFLELPDLAPEAAWPMARPNFGRPLAELCQTAAGAQHTREFNLKADFANQNWTEFFLPLYATHYHDDAGQPQMLIVNAVTGAIQGPRLASRQRGHKIAGIIGSIGGGLFLLTLIGLLLTAIFQHAALIAGLLGVLGLIAAILAIVIAVWPGQWNKDQTGPRLAE</sequence>
<name>A0A1Y6K1Y3_9CHLR</name>
<keyword evidence="1" id="KW-1133">Transmembrane helix</keyword>
<keyword evidence="3" id="KW-1185">Reference proteome</keyword>
<keyword evidence="1" id="KW-0812">Transmembrane</keyword>
<reference evidence="3" key="1">
    <citation type="submission" date="2017-05" db="EMBL/GenBank/DDBJ databases">
        <authorList>
            <person name="Kirkegaard R."/>
            <person name="Mcilroy J S."/>
        </authorList>
    </citation>
    <scope>NUCLEOTIDE SEQUENCE [LARGE SCALE GENOMIC DNA]</scope>
</reference>
<feature type="transmembrane region" description="Helical" evidence="1">
    <location>
        <begin position="332"/>
        <end position="353"/>
    </location>
</feature>
<proteinExistence type="predicted"/>
<keyword evidence="1" id="KW-0472">Membrane</keyword>
<evidence type="ECO:0000313" key="3">
    <source>
        <dbReference type="Proteomes" id="UP000195514"/>
    </source>
</evidence>
<accession>A0A1Y6K1Y3</accession>
<dbReference type="KEGG" id="abat:CFX1CAM_0598"/>
<dbReference type="AlphaFoldDB" id="A0A1Y6K1Y3"/>